<reference evidence="1" key="1">
    <citation type="submission" date="2022-05" db="EMBL/GenBank/DDBJ databases">
        <title>Chromosome-level genome of Chaenocephalus aceratus.</title>
        <authorList>
            <person name="Park H."/>
        </authorList>
    </citation>
    <scope>NUCLEOTIDE SEQUENCE</scope>
    <source>
        <strain evidence="1">KU_202001</strain>
    </source>
</reference>
<comment type="caution">
    <text evidence="1">The sequence shown here is derived from an EMBL/GenBank/DDBJ whole genome shotgun (WGS) entry which is preliminary data.</text>
</comment>
<feature type="non-terminal residue" evidence="1">
    <location>
        <position position="1"/>
    </location>
</feature>
<protein>
    <submittedName>
        <fullName evidence="1">Uncharacterized protein</fullName>
    </submittedName>
</protein>
<sequence>TLFLGEWSFPAPGLLRVQGSVHPDALTEVLTIATVDLMNMMLPAPADPAEVSCSDGYSAGVSRSFSFLTGMLIRKETECSTLKEL</sequence>
<proteinExistence type="predicted"/>
<organism evidence="1 2">
    <name type="scientific">Chaenocephalus aceratus</name>
    <name type="common">Blackfin icefish</name>
    <name type="synonym">Chaenichthys aceratus</name>
    <dbReference type="NCBI Taxonomy" id="36190"/>
    <lineage>
        <taxon>Eukaryota</taxon>
        <taxon>Metazoa</taxon>
        <taxon>Chordata</taxon>
        <taxon>Craniata</taxon>
        <taxon>Vertebrata</taxon>
        <taxon>Euteleostomi</taxon>
        <taxon>Actinopterygii</taxon>
        <taxon>Neopterygii</taxon>
        <taxon>Teleostei</taxon>
        <taxon>Neoteleostei</taxon>
        <taxon>Acanthomorphata</taxon>
        <taxon>Eupercaria</taxon>
        <taxon>Perciformes</taxon>
        <taxon>Notothenioidei</taxon>
        <taxon>Channichthyidae</taxon>
        <taxon>Chaenocephalus</taxon>
    </lineage>
</organism>
<gene>
    <name evidence="1" type="ORF">KUCAC02_006465</name>
</gene>
<dbReference type="EMBL" id="CM043807">
    <property type="protein sequence ID" value="KAI4802897.1"/>
    <property type="molecule type" value="Genomic_DNA"/>
</dbReference>
<accession>A0ACB9VT98</accession>
<evidence type="ECO:0000313" key="2">
    <source>
        <dbReference type="Proteomes" id="UP001057452"/>
    </source>
</evidence>
<name>A0ACB9VT98_CHAAC</name>
<dbReference type="Proteomes" id="UP001057452">
    <property type="component" value="Chromosome 23"/>
</dbReference>
<feature type="non-terminal residue" evidence="1">
    <location>
        <position position="85"/>
    </location>
</feature>
<evidence type="ECO:0000313" key="1">
    <source>
        <dbReference type="EMBL" id="KAI4802897.1"/>
    </source>
</evidence>
<keyword evidence="2" id="KW-1185">Reference proteome</keyword>